<dbReference type="InterPro" id="IPR003591">
    <property type="entry name" value="Leu-rich_rpt_typical-subtyp"/>
</dbReference>
<evidence type="ECO:0000259" key="4">
    <source>
        <dbReference type="PROSITE" id="PS50104"/>
    </source>
</evidence>
<dbReference type="Pfam" id="PF00931">
    <property type="entry name" value="NB-ARC"/>
    <property type="match status" value="1"/>
</dbReference>
<dbReference type="InterPro" id="IPR058192">
    <property type="entry name" value="WHD_ROQ1-like"/>
</dbReference>
<dbReference type="InterPro" id="IPR055414">
    <property type="entry name" value="LRR_R13L4/SHOC2-like"/>
</dbReference>
<organism evidence="5 6">
    <name type="scientific">Eucalyptus globulus</name>
    <name type="common">Tasmanian blue gum</name>
    <dbReference type="NCBI Taxonomy" id="34317"/>
    <lineage>
        <taxon>Eukaryota</taxon>
        <taxon>Viridiplantae</taxon>
        <taxon>Streptophyta</taxon>
        <taxon>Embryophyta</taxon>
        <taxon>Tracheophyta</taxon>
        <taxon>Spermatophyta</taxon>
        <taxon>Magnoliopsida</taxon>
        <taxon>eudicotyledons</taxon>
        <taxon>Gunneridae</taxon>
        <taxon>Pentapetalae</taxon>
        <taxon>rosids</taxon>
        <taxon>malvids</taxon>
        <taxon>Myrtales</taxon>
        <taxon>Myrtaceae</taxon>
        <taxon>Myrtoideae</taxon>
        <taxon>Eucalypteae</taxon>
        <taxon>Eucalyptus</taxon>
    </lineage>
</organism>
<dbReference type="Pfam" id="PF23282">
    <property type="entry name" value="WHD_ROQ1"/>
    <property type="match status" value="1"/>
</dbReference>
<feature type="domain" description="TIR" evidence="4">
    <location>
        <begin position="23"/>
        <end position="165"/>
    </location>
</feature>
<name>A0ABD3L3G5_EUCGL</name>
<keyword evidence="6" id="KW-1185">Reference proteome</keyword>
<sequence>IDVPSASGANSDPSAFSTSVNGNNNYVFLSFRGPDTRNGFVDHLYHRLNDVGLPFHPNFVFRDDRDLPFGEKIGENLISAIKHSKVSIPVISENYAASEWCLRELIQIMECEERGEQKVLPVLYKVKPYEVRELKGAFGEAFLSRKDRFDEKVKQQGLVALRKALDLRVFESEKFANGHEAELIKELVRVIMDEQRHNFLPPLPGNLVGIEDRVAEVMKLADTDPSEIQIIGICGIGGIGKTTLATNIYNKLAKKFECRSFRMNITETINRKGMEHIQSLLISDITKNHESRVHDSIMGIGKIRLSCEKKKVLILLDDVSHQDHIDKLIGGCNFELGSRIIITCRDKALLKSEYRRYELKEMNSVDSVLLFSLYAFEAKQPPTDFIILSSDIVATTAGLPLALEIIGSFLKRKEKSIWIETLEKLRKVPHTDVQKKLKISYNSLGNQEKRMFLDIACFFIGIDKRIATYLWQDLNLYPASGLARMIELSLIKYGDNNELRMHDQLRDLGRHIARSAAKEPWDWSRLWGEEAMKVMRCKEDNENIEALCLDKSGSDEFMNGGSFKEMPNLKFLHLNAVGFVRDFKGSLSELRWLKWERCCDSFKATSVHLGKLVVLDLSGHRDIRNRISEKWRGWSSIKMERLKVLNLSWCLELKSTPNLSSFENLEWLVLEGCANFKEIDPSIGYVKRLLFLNLSYCKILKMLPEQLGELKNLEELIVDGTGIKEIPPCIGSLKKLKRLSANWSCRAHSSLEKIPSSIGKLGELVELDLSSTRIKKLPVSIGELNKLKILKVFNSKIKRIPSSIGKLQSLQKLDAPRCGKLKGQIHVDEGGLSSIKTLDLSFTNISGLPENLDQLSSLKHLNLSYCGKLESLPKPPCSLSSLKLTCRSNELPLLSHLTHLQKLHLYSCVSLHCIPELPSYIQTLYVSQCLKLERLPNLSDLEFLSELWLHECDGLKKLDGLEALKSLRKLHLWLVFASKVDHLHAIEGLEKLGSLEEVDISGRKHIQVLDLSKSEHLKQLKVDHCKSLVEIRCPSKFLERFDRSGCQSLKKLPDLIIEESNSEMTEVCWLSSDLTFDSTRYNLM</sequence>
<feature type="non-terminal residue" evidence="5">
    <location>
        <position position="1"/>
    </location>
</feature>
<evidence type="ECO:0000256" key="1">
    <source>
        <dbReference type="ARBA" id="ARBA00022614"/>
    </source>
</evidence>
<dbReference type="PANTHER" id="PTHR11017:SF570">
    <property type="entry name" value="DISEASE RESISTANCE PROTEIN (TIR-NBS CLASS)-RELATED"/>
    <property type="match status" value="1"/>
</dbReference>
<evidence type="ECO:0000313" key="5">
    <source>
        <dbReference type="EMBL" id="KAL3744382.1"/>
    </source>
</evidence>
<comment type="caution">
    <text evidence="5">The sequence shown here is derived from an EMBL/GenBank/DDBJ whole genome shotgun (WGS) entry which is preliminary data.</text>
</comment>
<dbReference type="InterPro" id="IPR000157">
    <property type="entry name" value="TIR_dom"/>
</dbReference>
<dbReference type="GO" id="GO:0051707">
    <property type="term" value="P:response to other organism"/>
    <property type="evidence" value="ECO:0007669"/>
    <property type="project" value="UniProtKB-ARBA"/>
</dbReference>
<evidence type="ECO:0000256" key="2">
    <source>
        <dbReference type="ARBA" id="ARBA00022737"/>
    </source>
</evidence>
<dbReference type="SUPFAM" id="SSF52200">
    <property type="entry name" value="Toll/Interleukin receptor TIR domain"/>
    <property type="match status" value="1"/>
</dbReference>
<gene>
    <name evidence="5" type="ORF">ACJRO7_013623</name>
</gene>
<protein>
    <recommendedName>
        <fullName evidence="4">TIR domain-containing protein</fullName>
    </recommendedName>
</protein>
<evidence type="ECO:0000256" key="3">
    <source>
        <dbReference type="ARBA" id="ARBA00022821"/>
    </source>
</evidence>
<dbReference type="InterPro" id="IPR027417">
    <property type="entry name" value="P-loop_NTPase"/>
</dbReference>
<dbReference type="InterPro" id="IPR035897">
    <property type="entry name" value="Toll_tir_struct_dom_sf"/>
</dbReference>
<dbReference type="SUPFAM" id="SSF52047">
    <property type="entry name" value="RNI-like"/>
    <property type="match status" value="1"/>
</dbReference>
<dbReference type="SUPFAM" id="SSF52058">
    <property type="entry name" value="L domain-like"/>
    <property type="match status" value="1"/>
</dbReference>
<dbReference type="Pfam" id="PF23598">
    <property type="entry name" value="LRR_14"/>
    <property type="match status" value="1"/>
</dbReference>
<dbReference type="SMART" id="SM00255">
    <property type="entry name" value="TIR"/>
    <property type="match status" value="1"/>
</dbReference>
<keyword evidence="1" id="KW-0433">Leucine-rich repeat</keyword>
<reference evidence="5 6" key="1">
    <citation type="submission" date="2024-11" db="EMBL/GenBank/DDBJ databases">
        <title>Chromosome-level genome assembly of Eucalyptus globulus Labill. provides insights into its genome evolution.</title>
        <authorList>
            <person name="Li X."/>
        </authorList>
    </citation>
    <scope>NUCLEOTIDE SEQUENCE [LARGE SCALE GENOMIC DNA]</scope>
    <source>
        <strain evidence="5">CL2024</strain>
        <tissue evidence="5">Fresh tender leaves</tissue>
    </source>
</reference>
<dbReference type="Gene3D" id="1.10.8.430">
    <property type="entry name" value="Helical domain of apoptotic protease-activating factors"/>
    <property type="match status" value="1"/>
</dbReference>
<keyword evidence="3" id="KW-0611">Plant defense</keyword>
<dbReference type="PROSITE" id="PS50104">
    <property type="entry name" value="TIR"/>
    <property type="match status" value="1"/>
</dbReference>
<dbReference type="GO" id="GO:0006952">
    <property type="term" value="P:defense response"/>
    <property type="evidence" value="ECO:0007669"/>
    <property type="project" value="UniProtKB-KW"/>
</dbReference>
<dbReference type="EMBL" id="JBJKBG010000003">
    <property type="protein sequence ID" value="KAL3744382.1"/>
    <property type="molecule type" value="Genomic_DNA"/>
</dbReference>
<dbReference type="Proteomes" id="UP001634007">
    <property type="component" value="Unassembled WGS sequence"/>
</dbReference>
<dbReference type="SMART" id="SM00369">
    <property type="entry name" value="LRR_TYP"/>
    <property type="match status" value="3"/>
</dbReference>
<proteinExistence type="predicted"/>
<dbReference type="Pfam" id="PF01582">
    <property type="entry name" value="TIR"/>
    <property type="match status" value="1"/>
</dbReference>
<dbReference type="Gene3D" id="3.40.50.10140">
    <property type="entry name" value="Toll/interleukin-1 receptor homology (TIR) domain"/>
    <property type="match status" value="1"/>
</dbReference>
<keyword evidence="2" id="KW-0677">Repeat</keyword>
<dbReference type="Gene3D" id="3.80.10.10">
    <property type="entry name" value="Ribonuclease Inhibitor"/>
    <property type="match status" value="4"/>
</dbReference>
<evidence type="ECO:0000313" key="6">
    <source>
        <dbReference type="Proteomes" id="UP001634007"/>
    </source>
</evidence>
<dbReference type="PRINTS" id="PR00364">
    <property type="entry name" value="DISEASERSIST"/>
</dbReference>
<dbReference type="InterPro" id="IPR032675">
    <property type="entry name" value="LRR_dom_sf"/>
</dbReference>
<dbReference type="InterPro" id="IPR042197">
    <property type="entry name" value="Apaf_helical"/>
</dbReference>
<dbReference type="PANTHER" id="PTHR11017">
    <property type="entry name" value="LEUCINE-RICH REPEAT-CONTAINING PROTEIN"/>
    <property type="match status" value="1"/>
</dbReference>
<dbReference type="InterPro" id="IPR002182">
    <property type="entry name" value="NB-ARC"/>
</dbReference>
<dbReference type="Gene3D" id="3.40.50.300">
    <property type="entry name" value="P-loop containing nucleotide triphosphate hydrolases"/>
    <property type="match status" value="1"/>
</dbReference>
<dbReference type="InterPro" id="IPR044974">
    <property type="entry name" value="Disease_R_plants"/>
</dbReference>
<dbReference type="SUPFAM" id="SSF52540">
    <property type="entry name" value="P-loop containing nucleoside triphosphate hydrolases"/>
    <property type="match status" value="1"/>
</dbReference>
<accession>A0ABD3L3G5</accession>
<dbReference type="AlphaFoldDB" id="A0ABD3L3G5"/>